<dbReference type="PATRIC" id="fig|1618571.3.peg.25"/>
<dbReference type="Gene3D" id="3.90.1750.20">
    <property type="entry name" value="Putative Large Serine Recombinase, Chain B, Domain 2"/>
    <property type="match status" value="1"/>
</dbReference>
<feature type="domain" description="Resolvase/invertase-type recombinase catalytic" evidence="6">
    <location>
        <begin position="8"/>
        <end position="166"/>
    </location>
</feature>
<dbReference type="InterPro" id="IPR025827">
    <property type="entry name" value="Zn_ribbon_recom_dom"/>
</dbReference>
<gene>
    <name evidence="8" type="ORF">UT10_C0001G0025</name>
</gene>
<dbReference type="InterPro" id="IPR006118">
    <property type="entry name" value="Recombinase_CS"/>
</dbReference>
<feature type="domain" description="Recombinase" evidence="7">
    <location>
        <begin position="173"/>
        <end position="305"/>
    </location>
</feature>
<dbReference type="CDD" id="cd00338">
    <property type="entry name" value="Ser_Recombinase"/>
    <property type="match status" value="1"/>
</dbReference>
<organism evidence="8 9">
    <name type="scientific">Candidatus Woesebacteria bacterium GW2011_GWB1_38_8b</name>
    <dbReference type="NCBI Taxonomy" id="1618571"/>
    <lineage>
        <taxon>Bacteria</taxon>
        <taxon>Candidatus Woeseibacteriota</taxon>
    </lineage>
</organism>
<dbReference type="Pfam" id="PF00239">
    <property type="entry name" value="Resolvase"/>
    <property type="match status" value="1"/>
</dbReference>
<dbReference type="PANTHER" id="PTHR30461">
    <property type="entry name" value="DNA-INVERTASE FROM LAMBDOID PROPHAGE"/>
    <property type="match status" value="1"/>
</dbReference>
<dbReference type="InterPro" id="IPR036162">
    <property type="entry name" value="Resolvase-like_N_sf"/>
</dbReference>
<accession>A0A0G0NPH1</accession>
<evidence type="ECO:0000256" key="1">
    <source>
        <dbReference type="ARBA" id="ARBA00022908"/>
    </source>
</evidence>
<dbReference type="InterPro" id="IPR011109">
    <property type="entry name" value="DNA_bind_recombinase_dom"/>
</dbReference>
<evidence type="ECO:0000313" key="9">
    <source>
        <dbReference type="Proteomes" id="UP000033944"/>
    </source>
</evidence>
<name>A0A0G0NPH1_9BACT</name>
<dbReference type="PANTHER" id="PTHR30461:SF23">
    <property type="entry name" value="DNA RECOMBINASE-RELATED"/>
    <property type="match status" value="1"/>
</dbReference>
<keyword evidence="3" id="KW-0233">DNA recombination</keyword>
<dbReference type="PROSITE" id="PS51737">
    <property type="entry name" value="RECOMBINASE_DNA_BIND"/>
    <property type="match status" value="1"/>
</dbReference>
<evidence type="ECO:0000313" key="8">
    <source>
        <dbReference type="EMBL" id="KKQ87784.1"/>
    </source>
</evidence>
<dbReference type="AlphaFoldDB" id="A0A0G0NPH1"/>
<feature type="active site" description="O-(5'-phospho-DNA)-serine intermediate" evidence="4 5">
    <location>
        <position position="16"/>
    </location>
</feature>
<dbReference type="GO" id="GO:0000150">
    <property type="term" value="F:DNA strand exchange activity"/>
    <property type="evidence" value="ECO:0007669"/>
    <property type="project" value="InterPro"/>
</dbReference>
<proteinExistence type="predicted"/>
<evidence type="ECO:0000256" key="2">
    <source>
        <dbReference type="ARBA" id="ARBA00023125"/>
    </source>
</evidence>
<dbReference type="InterPro" id="IPR050639">
    <property type="entry name" value="SSR_resolvase"/>
</dbReference>
<evidence type="ECO:0000256" key="5">
    <source>
        <dbReference type="PROSITE-ProRule" id="PRU10137"/>
    </source>
</evidence>
<comment type="caution">
    <text evidence="8">The sequence shown here is derived from an EMBL/GenBank/DDBJ whole genome shotgun (WGS) entry which is preliminary data.</text>
</comment>
<dbReference type="Gene3D" id="3.40.50.1390">
    <property type="entry name" value="Resolvase, N-terminal catalytic domain"/>
    <property type="match status" value="1"/>
</dbReference>
<reference evidence="8 9" key="1">
    <citation type="journal article" date="2015" name="Nature">
        <title>rRNA introns, odd ribosomes, and small enigmatic genomes across a large radiation of phyla.</title>
        <authorList>
            <person name="Brown C.T."/>
            <person name="Hug L.A."/>
            <person name="Thomas B.C."/>
            <person name="Sharon I."/>
            <person name="Castelle C.J."/>
            <person name="Singh A."/>
            <person name="Wilkins M.J."/>
            <person name="Williams K.H."/>
            <person name="Banfield J.F."/>
        </authorList>
    </citation>
    <scope>NUCLEOTIDE SEQUENCE [LARGE SCALE GENOMIC DNA]</scope>
</reference>
<dbReference type="EMBL" id="LBVN01000001">
    <property type="protein sequence ID" value="KKQ87784.1"/>
    <property type="molecule type" value="Genomic_DNA"/>
</dbReference>
<dbReference type="GO" id="GO:0015074">
    <property type="term" value="P:DNA integration"/>
    <property type="evidence" value="ECO:0007669"/>
    <property type="project" value="UniProtKB-KW"/>
</dbReference>
<keyword evidence="1" id="KW-0229">DNA integration</keyword>
<keyword evidence="2" id="KW-0238">DNA-binding</keyword>
<evidence type="ECO:0000256" key="4">
    <source>
        <dbReference type="PIRSR" id="PIRSR606118-50"/>
    </source>
</evidence>
<dbReference type="Proteomes" id="UP000033944">
    <property type="component" value="Unassembled WGS sequence"/>
</dbReference>
<evidence type="ECO:0000259" key="6">
    <source>
        <dbReference type="PROSITE" id="PS51736"/>
    </source>
</evidence>
<dbReference type="PROSITE" id="PS00397">
    <property type="entry name" value="RECOMBINASES_1"/>
    <property type="match status" value="1"/>
</dbReference>
<protein>
    <recommendedName>
        <fullName evidence="10">Recombinase family protein</fullName>
    </recommendedName>
</protein>
<evidence type="ECO:0000256" key="3">
    <source>
        <dbReference type="ARBA" id="ARBA00023172"/>
    </source>
</evidence>
<dbReference type="Pfam" id="PF13408">
    <property type="entry name" value="Zn_ribbon_recom"/>
    <property type="match status" value="1"/>
</dbReference>
<dbReference type="SUPFAM" id="SSF53041">
    <property type="entry name" value="Resolvase-like"/>
    <property type="match status" value="1"/>
</dbReference>
<evidence type="ECO:0008006" key="10">
    <source>
        <dbReference type="Google" id="ProtNLM"/>
    </source>
</evidence>
<evidence type="ECO:0000259" key="7">
    <source>
        <dbReference type="PROSITE" id="PS51737"/>
    </source>
</evidence>
<dbReference type="InterPro" id="IPR006119">
    <property type="entry name" value="Resolv_N"/>
</dbReference>
<sequence length="524" mass="61112">MENKFKIRAVVYARVSTKEQVEGKISIPSQITDCKKVIVERGWELAKEPYIDEGISGHLLEERKGLQDLLSDARQHLFDLVIVKDFDRFARNRAAATIVREELKELFIQTYALNTPVEPKNPKTYDPTDDDLGIMVEGYSDTMSEIERNKIRRRMMMGKVAVAKAGKIPNNVPYGYKIKRSIDEKGKVHRKVLVDEEKAKIVRQIFDDYIRGKGALNIAFQLTEKGVKPPRGQYWRAQAIKYMIQNQTYTGKVLWGWRHADYKKNQQRRLRGHQGIIEDSTEHKAIIPEAIFALAQKEKKIRGNSQKGRGKLSRGLLTGLAKCIRCGSGVTYLTRHHNRKKKNLNWNDTTTYEYLCGGYKYSGICQRRIMSATKLEEFVLNQIRNLVNNPTARERLIFDRNIAISDNLEDDYKYAAKQLADIERRRQRVKEAYEAGIDSLEVYGGNLKRLEEEENKHHVVADDYQFKLQKVNERRQELEKFTKSLEDFNTLWDNAEFEERKHFLRMIIKEIRAGNGNIEIDFRF</sequence>
<dbReference type="GO" id="GO:0003677">
    <property type="term" value="F:DNA binding"/>
    <property type="evidence" value="ECO:0007669"/>
    <property type="project" value="UniProtKB-KW"/>
</dbReference>
<dbReference type="SMART" id="SM00857">
    <property type="entry name" value="Resolvase"/>
    <property type="match status" value="1"/>
</dbReference>
<dbReference type="Pfam" id="PF07508">
    <property type="entry name" value="Recombinase"/>
    <property type="match status" value="1"/>
</dbReference>
<dbReference type="PROSITE" id="PS51736">
    <property type="entry name" value="RECOMBINASES_3"/>
    <property type="match status" value="1"/>
</dbReference>
<dbReference type="InterPro" id="IPR038109">
    <property type="entry name" value="DNA_bind_recomb_sf"/>
</dbReference>